<feature type="region of interest" description="Disordered" evidence="2">
    <location>
        <begin position="505"/>
        <end position="585"/>
    </location>
</feature>
<feature type="transmembrane region" description="Helical" evidence="3">
    <location>
        <begin position="665"/>
        <end position="687"/>
    </location>
</feature>
<name>A0A9P1CZ32_9DINO</name>
<accession>A0A9P1CZ32</accession>
<proteinExistence type="predicted"/>
<dbReference type="SUPFAM" id="SSF103473">
    <property type="entry name" value="MFS general substrate transporter"/>
    <property type="match status" value="1"/>
</dbReference>
<feature type="transmembrane region" description="Helical" evidence="3">
    <location>
        <begin position="320"/>
        <end position="343"/>
    </location>
</feature>
<feature type="compositionally biased region" description="Basic residues" evidence="2">
    <location>
        <begin position="526"/>
        <end position="538"/>
    </location>
</feature>
<feature type="coiled-coil region" evidence="1">
    <location>
        <begin position="151"/>
        <end position="199"/>
    </location>
</feature>
<dbReference type="OrthoDB" id="423635at2759"/>
<feature type="transmembrane region" description="Helical" evidence="3">
    <location>
        <begin position="699"/>
        <end position="722"/>
    </location>
</feature>
<keyword evidence="3" id="KW-1133">Transmembrane helix</keyword>
<evidence type="ECO:0000313" key="6">
    <source>
        <dbReference type="Proteomes" id="UP001152797"/>
    </source>
</evidence>
<feature type="transmembrane region" description="Helical" evidence="3">
    <location>
        <begin position="834"/>
        <end position="851"/>
    </location>
</feature>
<dbReference type="Proteomes" id="UP001152797">
    <property type="component" value="Unassembled WGS sequence"/>
</dbReference>
<feature type="transmembrane region" description="Helical" evidence="3">
    <location>
        <begin position="261"/>
        <end position="282"/>
    </location>
</feature>
<evidence type="ECO:0000256" key="2">
    <source>
        <dbReference type="SAM" id="MobiDB-lite"/>
    </source>
</evidence>
<sequence length="908" mass="99472">MAQELQDAAAVTPAQGSNGVWRRSLRNTFRALSDWGDEIEKRHFDGDFGASARHAVEQHRNLISQASRIGGELSSAAFQLVEEAAGRNQPLEPLEEIPEAFFCAEPRPVEQRLPADSRGRSDTSDLWEEVSSVQAELQQHHEMRRGRSAALNSQDEKLRSLRNELMTSRLQVQEALEKRHSAAARLETAERGLESLQDAHRELKQPHDLRCGVLGMFLVIRTTGNDRKGEMEMEMEIQDAEDAEADDFDALDDVETLPCNLAYVFVCILMPTLNGGLNGFLWPGYSLHFVDMDWPLVMAGTAVTSGFLLRAATQQMQLRAGYWLIVPLAAVHLIFAILGWIYTTSLWAVFAQIVVFLGIDPTCAIEGIAFDTFGASEVQARQASSTILSIFTIAVASSCTLGGVVYDLSGWAGVSAYHSICQGLQLLLICTQPAVHESFRQVFFASPDPKAAIPNPEEASGNTAEKAFDHVVPQVVPQVAPVELIQAAMNLPGAVESAEELEVQEVTARSGLQSQSESGRLEKHRSTNRSSSHSHRWTRGSAHSHGSRKRSAHRGGGRTTRTSGSSAVTAATRKSVQTKGTKHSTKTGRTVLTAFSRVTTLSQAGEDFSHHFLTRSVLLPEIVGATGQTAKARVEMIDEEDSVTPDQPPSSRGGIPKDVRFPSALIVLCCLCNTCSYTIEFATFAVYFRQVHKWNEATLASVAQTAGDVVGAIMMQVLPVFFSSDYDPDELGCFWRCVHHLTAQPYNLTFILATWILFNLGMMSPSLPVAIAAQIFMGTTFVYSSKWSTDMNLFYSMGDSKVFMALQVYCRNGEALGGSMAGLLGTALFTVDPVAPFAFSTAFACAIFLAYTTGFCARLGFGDDIDTAEEKRSRRLGKKRVSSWATRTTRVSMEVDKVDKVDGDENEE</sequence>
<feature type="transmembrane region" description="Helical" evidence="3">
    <location>
        <begin position="385"/>
        <end position="406"/>
    </location>
</feature>
<gene>
    <name evidence="4" type="ORF">C1SCF055_LOCUS25193</name>
</gene>
<evidence type="ECO:0000313" key="4">
    <source>
        <dbReference type="EMBL" id="CAI3998936.1"/>
    </source>
</evidence>
<feature type="compositionally biased region" description="Basic residues" evidence="2">
    <location>
        <begin position="545"/>
        <end position="556"/>
    </location>
</feature>
<evidence type="ECO:0000256" key="3">
    <source>
        <dbReference type="SAM" id="Phobius"/>
    </source>
</evidence>
<reference evidence="4" key="1">
    <citation type="submission" date="2022-10" db="EMBL/GenBank/DDBJ databases">
        <authorList>
            <person name="Chen Y."/>
            <person name="Dougan E. K."/>
            <person name="Chan C."/>
            <person name="Rhodes N."/>
            <person name="Thang M."/>
        </authorList>
    </citation>
    <scope>NUCLEOTIDE SEQUENCE</scope>
</reference>
<dbReference type="EMBL" id="CAMXCT020002558">
    <property type="protein sequence ID" value="CAL1152311.1"/>
    <property type="molecule type" value="Genomic_DNA"/>
</dbReference>
<dbReference type="EMBL" id="CAMXCT010002558">
    <property type="protein sequence ID" value="CAI3998936.1"/>
    <property type="molecule type" value="Genomic_DNA"/>
</dbReference>
<feature type="transmembrane region" description="Helical" evidence="3">
    <location>
        <begin position="349"/>
        <end position="373"/>
    </location>
</feature>
<dbReference type="InterPro" id="IPR036259">
    <property type="entry name" value="MFS_trans_sf"/>
</dbReference>
<keyword evidence="3" id="KW-0472">Membrane</keyword>
<protein>
    <submittedName>
        <fullName evidence="4">Uncharacterized protein</fullName>
    </submittedName>
</protein>
<keyword evidence="6" id="KW-1185">Reference proteome</keyword>
<dbReference type="AlphaFoldDB" id="A0A9P1CZ32"/>
<evidence type="ECO:0000313" key="5">
    <source>
        <dbReference type="EMBL" id="CAL4786248.1"/>
    </source>
</evidence>
<feature type="transmembrane region" description="Helical" evidence="3">
    <location>
        <begin position="294"/>
        <end position="313"/>
    </location>
</feature>
<feature type="compositionally biased region" description="Low complexity" evidence="2">
    <location>
        <begin position="559"/>
        <end position="573"/>
    </location>
</feature>
<keyword evidence="3" id="KW-0812">Transmembrane</keyword>
<organism evidence="4">
    <name type="scientific">Cladocopium goreaui</name>
    <dbReference type="NCBI Taxonomy" id="2562237"/>
    <lineage>
        <taxon>Eukaryota</taxon>
        <taxon>Sar</taxon>
        <taxon>Alveolata</taxon>
        <taxon>Dinophyceae</taxon>
        <taxon>Suessiales</taxon>
        <taxon>Symbiodiniaceae</taxon>
        <taxon>Cladocopium</taxon>
    </lineage>
</organism>
<reference evidence="5 6" key="2">
    <citation type="submission" date="2024-05" db="EMBL/GenBank/DDBJ databases">
        <authorList>
            <person name="Chen Y."/>
            <person name="Shah S."/>
            <person name="Dougan E. K."/>
            <person name="Thang M."/>
            <person name="Chan C."/>
        </authorList>
    </citation>
    <scope>NUCLEOTIDE SEQUENCE [LARGE SCALE GENOMIC DNA]</scope>
</reference>
<evidence type="ECO:0000256" key="1">
    <source>
        <dbReference type="SAM" id="Coils"/>
    </source>
</evidence>
<dbReference type="EMBL" id="CAMXCT030002558">
    <property type="protein sequence ID" value="CAL4786248.1"/>
    <property type="molecule type" value="Genomic_DNA"/>
</dbReference>
<keyword evidence="1" id="KW-0175">Coiled coil</keyword>
<comment type="caution">
    <text evidence="4">The sequence shown here is derived from an EMBL/GenBank/DDBJ whole genome shotgun (WGS) entry which is preliminary data.</text>
</comment>